<evidence type="ECO:0000313" key="3">
    <source>
        <dbReference type="Proteomes" id="UP001485043"/>
    </source>
</evidence>
<dbReference type="PANTHER" id="PTHR11614">
    <property type="entry name" value="PHOSPHOLIPASE-RELATED"/>
    <property type="match status" value="1"/>
</dbReference>
<dbReference type="Proteomes" id="UP001485043">
    <property type="component" value="Unassembled WGS sequence"/>
</dbReference>
<dbReference type="AlphaFoldDB" id="A0AAW1T0G0"/>
<protein>
    <recommendedName>
        <fullName evidence="1">Serine aminopeptidase S33 domain-containing protein</fullName>
    </recommendedName>
</protein>
<evidence type="ECO:0000313" key="2">
    <source>
        <dbReference type="EMBL" id="KAK9862239.1"/>
    </source>
</evidence>
<dbReference type="Pfam" id="PF12146">
    <property type="entry name" value="Hydrolase_4"/>
    <property type="match status" value="1"/>
</dbReference>
<dbReference type="InterPro" id="IPR051044">
    <property type="entry name" value="MAG_DAG_Lipase"/>
</dbReference>
<organism evidence="2 3">
    <name type="scientific">Apatococcus fuscideae</name>
    <dbReference type="NCBI Taxonomy" id="2026836"/>
    <lineage>
        <taxon>Eukaryota</taxon>
        <taxon>Viridiplantae</taxon>
        <taxon>Chlorophyta</taxon>
        <taxon>core chlorophytes</taxon>
        <taxon>Trebouxiophyceae</taxon>
        <taxon>Chlorellales</taxon>
        <taxon>Chlorellaceae</taxon>
        <taxon>Apatococcus</taxon>
    </lineage>
</organism>
<reference evidence="2 3" key="1">
    <citation type="journal article" date="2024" name="Nat. Commun.">
        <title>Phylogenomics reveals the evolutionary origins of lichenization in chlorophyte algae.</title>
        <authorList>
            <person name="Puginier C."/>
            <person name="Libourel C."/>
            <person name="Otte J."/>
            <person name="Skaloud P."/>
            <person name="Haon M."/>
            <person name="Grisel S."/>
            <person name="Petersen M."/>
            <person name="Berrin J.G."/>
            <person name="Delaux P.M."/>
            <person name="Dal Grande F."/>
            <person name="Keller J."/>
        </authorList>
    </citation>
    <scope>NUCLEOTIDE SEQUENCE [LARGE SCALE GENOMIC DNA]</scope>
    <source>
        <strain evidence="2 3">SAG 2523</strain>
    </source>
</reference>
<evidence type="ECO:0000259" key="1">
    <source>
        <dbReference type="Pfam" id="PF12146"/>
    </source>
</evidence>
<name>A0AAW1T0G0_9CHLO</name>
<comment type="caution">
    <text evidence="2">The sequence shown here is derived from an EMBL/GenBank/DDBJ whole genome shotgun (WGS) entry which is preliminary data.</text>
</comment>
<dbReference type="EMBL" id="JALJOV010000634">
    <property type="protein sequence ID" value="KAK9862239.1"/>
    <property type="molecule type" value="Genomic_DNA"/>
</dbReference>
<accession>A0AAW1T0G0</accession>
<sequence>MAASYQVSEATRVNRRHQKLWSVAYIPQNTRAVLVWHHGVGESNDRIKYKNFFDAFAKTGVAVHAQDAHGMGKSEPFDKADRIFVRKVDDLIDDAEDFATEMRSKYPATMPFYVGGVSMGGMITTLLTLRDQKPWSGMMLQSAAINVEKNFMQKVTEAIAGLLNLLMPRARIVPAVPPEYLSKDPQVRKETVDDPYTVIGNMRVATGLIFLDGFSRIAQKGSTLSLPIFAIHGTDDKVTSPKAVQQLLDGCAALMAKLRT</sequence>
<feature type="domain" description="Serine aminopeptidase S33" evidence="1">
    <location>
        <begin position="29"/>
        <end position="253"/>
    </location>
</feature>
<gene>
    <name evidence="2" type="ORF">WJX84_002803</name>
</gene>
<dbReference type="InterPro" id="IPR029058">
    <property type="entry name" value="AB_hydrolase_fold"/>
</dbReference>
<proteinExistence type="predicted"/>
<dbReference type="Gene3D" id="3.40.50.1820">
    <property type="entry name" value="alpha/beta hydrolase"/>
    <property type="match status" value="1"/>
</dbReference>
<dbReference type="InterPro" id="IPR022742">
    <property type="entry name" value="Hydrolase_4"/>
</dbReference>
<dbReference type="SUPFAM" id="SSF53474">
    <property type="entry name" value="alpha/beta-Hydrolases"/>
    <property type="match status" value="1"/>
</dbReference>
<keyword evidence="3" id="KW-1185">Reference proteome</keyword>